<comment type="caution">
    <text evidence="1">The sequence shown here is derived from an EMBL/GenBank/DDBJ whole genome shotgun (WGS) entry which is preliminary data.</text>
</comment>
<sequence>MRVGVELTPDQARSRRYARTSWGAYVPRDVDRSLVQQRIIEVAAALPPQAVITGWAACLLHGAAWFDGLAVDGATPLPVPVALGPRCGVRRHPGIAPSFEHRPAWESWTRYGVRVARPERAVFDEMRRRGEREALVALDTATLAPRLAAVPAENS</sequence>
<protein>
    <submittedName>
        <fullName evidence="1">Uncharacterized protein</fullName>
    </submittedName>
</protein>
<organism evidence="1 2">
    <name type="scientific">Nocardioides hwasunensis</name>
    <dbReference type="NCBI Taxonomy" id="397258"/>
    <lineage>
        <taxon>Bacteria</taxon>
        <taxon>Bacillati</taxon>
        <taxon>Actinomycetota</taxon>
        <taxon>Actinomycetes</taxon>
        <taxon>Propionibacteriales</taxon>
        <taxon>Nocardioidaceae</taxon>
        <taxon>Nocardioides</taxon>
    </lineage>
</organism>
<accession>A0ABR8MK42</accession>
<evidence type="ECO:0000313" key="2">
    <source>
        <dbReference type="Proteomes" id="UP000649289"/>
    </source>
</evidence>
<dbReference type="RefSeq" id="WP_191200686.1">
    <property type="nucleotide sequence ID" value="NZ_BAAAPA010000001.1"/>
</dbReference>
<keyword evidence="2" id="KW-1185">Reference proteome</keyword>
<evidence type="ECO:0000313" key="1">
    <source>
        <dbReference type="EMBL" id="MBD3916367.1"/>
    </source>
</evidence>
<gene>
    <name evidence="1" type="ORF">IEZ25_17255</name>
</gene>
<dbReference type="Proteomes" id="UP000649289">
    <property type="component" value="Unassembled WGS sequence"/>
</dbReference>
<name>A0ABR8MK42_9ACTN</name>
<reference evidence="1 2" key="1">
    <citation type="submission" date="2020-09" db="EMBL/GenBank/DDBJ databases">
        <title>novel species in genus Nocardioides.</title>
        <authorList>
            <person name="Zhang G."/>
        </authorList>
    </citation>
    <scope>NUCLEOTIDE SEQUENCE [LARGE SCALE GENOMIC DNA]</scope>
    <source>
        <strain evidence="1 2">19197</strain>
    </source>
</reference>
<dbReference type="EMBL" id="JACXYY010000007">
    <property type="protein sequence ID" value="MBD3916367.1"/>
    <property type="molecule type" value="Genomic_DNA"/>
</dbReference>
<proteinExistence type="predicted"/>